<gene>
    <name evidence="1" type="ORF">ECRASSUSDP1_LOCUS15214</name>
</gene>
<dbReference type="Proteomes" id="UP001295684">
    <property type="component" value="Unassembled WGS sequence"/>
</dbReference>
<evidence type="ECO:0000313" key="1">
    <source>
        <dbReference type="EMBL" id="CAI2373865.1"/>
    </source>
</evidence>
<reference evidence="1" key="1">
    <citation type="submission" date="2023-07" db="EMBL/GenBank/DDBJ databases">
        <authorList>
            <consortium name="AG Swart"/>
            <person name="Singh M."/>
            <person name="Singh A."/>
            <person name="Seah K."/>
            <person name="Emmerich C."/>
        </authorList>
    </citation>
    <scope>NUCLEOTIDE SEQUENCE</scope>
    <source>
        <strain evidence="1">DP1</strain>
    </source>
</reference>
<accession>A0AAD2CXK0</accession>
<dbReference type="EMBL" id="CAMPGE010015230">
    <property type="protein sequence ID" value="CAI2373865.1"/>
    <property type="molecule type" value="Genomic_DNA"/>
</dbReference>
<organism evidence="1 2">
    <name type="scientific">Euplotes crassus</name>
    <dbReference type="NCBI Taxonomy" id="5936"/>
    <lineage>
        <taxon>Eukaryota</taxon>
        <taxon>Sar</taxon>
        <taxon>Alveolata</taxon>
        <taxon>Ciliophora</taxon>
        <taxon>Intramacronucleata</taxon>
        <taxon>Spirotrichea</taxon>
        <taxon>Hypotrichia</taxon>
        <taxon>Euplotida</taxon>
        <taxon>Euplotidae</taxon>
        <taxon>Moneuplotes</taxon>
    </lineage>
</organism>
<proteinExistence type="predicted"/>
<name>A0AAD2CXK0_EUPCR</name>
<keyword evidence="2" id="KW-1185">Reference proteome</keyword>
<sequence>MEKLSSFHGKKIRDKKISKSIGLEKLEKGLNIEIVNGSRMKKKIDLNHSKWGICSKNIITTKCLQDRKVKPKDLLAHTNSSLHKLGGRFKVESELNNILEELQGPKPVPSFVGQRKSVPNIQVLVRNSSEPKIIMSDKGFELIQRKVTPKDDKPQKREKFSQLVNLMNTNFSRCGKLNSCGSSQIPEFNSPSFKTPKLKESQAMTKEAPKGRKAWPKALSVEIAQRYDPQEYIVKDSDLEQSQKQVKRYKRNCKLLSTIKSFQDFKTKISQIRGGKEDPFKDVLPEVLAQKGYKSIQLKIKPDRSDYEVRKIFNS</sequence>
<dbReference type="AlphaFoldDB" id="A0AAD2CXK0"/>
<evidence type="ECO:0000313" key="2">
    <source>
        <dbReference type="Proteomes" id="UP001295684"/>
    </source>
</evidence>
<comment type="caution">
    <text evidence="1">The sequence shown here is derived from an EMBL/GenBank/DDBJ whole genome shotgun (WGS) entry which is preliminary data.</text>
</comment>
<protein>
    <submittedName>
        <fullName evidence="1">Uncharacterized protein</fullName>
    </submittedName>
</protein>